<dbReference type="AlphaFoldDB" id="A0A1I2HUE4"/>
<gene>
    <name evidence="1" type="ORF">SAMN05216167_14821</name>
</gene>
<organism evidence="1 2">
    <name type="scientific">Spirosoma endophyticum</name>
    <dbReference type="NCBI Taxonomy" id="662367"/>
    <lineage>
        <taxon>Bacteria</taxon>
        <taxon>Pseudomonadati</taxon>
        <taxon>Bacteroidota</taxon>
        <taxon>Cytophagia</taxon>
        <taxon>Cytophagales</taxon>
        <taxon>Cytophagaceae</taxon>
        <taxon>Spirosoma</taxon>
    </lineage>
</organism>
<evidence type="ECO:0000313" key="1">
    <source>
        <dbReference type="EMBL" id="SFF32970.1"/>
    </source>
</evidence>
<keyword evidence="2" id="KW-1185">Reference proteome</keyword>
<protein>
    <submittedName>
        <fullName evidence="1">Uncharacterized protein</fullName>
    </submittedName>
</protein>
<name>A0A1I2HUE4_9BACT</name>
<dbReference type="EMBL" id="FOLQ01000048">
    <property type="protein sequence ID" value="SFF32970.1"/>
    <property type="molecule type" value="Genomic_DNA"/>
</dbReference>
<reference evidence="1 2" key="1">
    <citation type="submission" date="2016-10" db="EMBL/GenBank/DDBJ databases">
        <authorList>
            <person name="de Groot N.N."/>
        </authorList>
    </citation>
    <scope>NUCLEOTIDE SEQUENCE [LARGE SCALE GENOMIC DNA]</scope>
    <source>
        <strain evidence="1 2">DSM 26130</strain>
    </source>
</reference>
<evidence type="ECO:0000313" key="2">
    <source>
        <dbReference type="Proteomes" id="UP000198598"/>
    </source>
</evidence>
<dbReference type="Proteomes" id="UP000198598">
    <property type="component" value="Unassembled WGS sequence"/>
</dbReference>
<proteinExistence type="predicted"/>
<sequence length="75" mass="8290">MTTMASARFHVLLQSNQTVFDRPLAEVGNLLEAAGQAKIKMIATLTSQKASIKRAKELMERCDKLLNETQALGKE</sequence>
<accession>A0A1I2HUE4</accession>